<evidence type="ECO:0000256" key="1">
    <source>
        <dbReference type="ARBA" id="ARBA00023125"/>
    </source>
</evidence>
<dbReference type="Proteomes" id="UP001221558">
    <property type="component" value="Chromosome"/>
</dbReference>
<organism evidence="3 4">
    <name type="scientific">Sphingobacterium oryzagri</name>
    <dbReference type="NCBI Taxonomy" id="3025669"/>
    <lineage>
        <taxon>Bacteria</taxon>
        <taxon>Pseudomonadati</taxon>
        <taxon>Bacteroidota</taxon>
        <taxon>Sphingobacteriia</taxon>
        <taxon>Sphingobacteriales</taxon>
        <taxon>Sphingobacteriaceae</taxon>
        <taxon>Sphingobacterium</taxon>
    </lineage>
</organism>
<dbReference type="SUPFAM" id="SSF47413">
    <property type="entry name" value="lambda repressor-like DNA-binding domains"/>
    <property type="match status" value="1"/>
</dbReference>
<dbReference type="RefSeq" id="WP_274265875.1">
    <property type="nucleotide sequence ID" value="NZ_CP117880.1"/>
</dbReference>
<protein>
    <submittedName>
        <fullName evidence="3">Helix-turn-helix transcriptional regulator</fullName>
    </submittedName>
</protein>
<evidence type="ECO:0000313" key="3">
    <source>
        <dbReference type="EMBL" id="WDF67145.1"/>
    </source>
</evidence>
<proteinExistence type="predicted"/>
<reference evidence="3 4" key="1">
    <citation type="submission" date="2023-02" db="EMBL/GenBank/DDBJ databases">
        <title>Genome sequence of Sphingobacterium sp. KACC 22765.</title>
        <authorList>
            <person name="Kim S."/>
            <person name="Heo J."/>
            <person name="Kwon S.-W."/>
        </authorList>
    </citation>
    <scope>NUCLEOTIDE SEQUENCE [LARGE SCALE GENOMIC DNA]</scope>
    <source>
        <strain evidence="3 4">KACC 22765</strain>
    </source>
</reference>
<dbReference type="Pfam" id="PF01381">
    <property type="entry name" value="HTH_3"/>
    <property type="match status" value="1"/>
</dbReference>
<accession>A0ABY7WCF8</accession>
<dbReference type="SMART" id="SM00530">
    <property type="entry name" value="HTH_XRE"/>
    <property type="match status" value="1"/>
</dbReference>
<dbReference type="PANTHER" id="PTHR46797:SF1">
    <property type="entry name" value="METHYLPHOSPHONATE SYNTHASE"/>
    <property type="match status" value="1"/>
</dbReference>
<dbReference type="InterPro" id="IPR001387">
    <property type="entry name" value="Cro/C1-type_HTH"/>
</dbReference>
<keyword evidence="4" id="KW-1185">Reference proteome</keyword>
<evidence type="ECO:0000313" key="4">
    <source>
        <dbReference type="Proteomes" id="UP001221558"/>
    </source>
</evidence>
<dbReference type="PANTHER" id="PTHR46797">
    <property type="entry name" value="HTH-TYPE TRANSCRIPTIONAL REGULATOR"/>
    <property type="match status" value="1"/>
</dbReference>
<dbReference type="PROSITE" id="PS50943">
    <property type="entry name" value="HTH_CROC1"/>
    <property type="match status" value="1"/>
</dbReference>
<dbReference type="InterPro" id="IPR050807">
    <property type="entry name" value="TransReg_Diox_bact_type"/>
</dbReference>
<sequence length="95" mass="10637">MDIGNTIRELRRKKGLKQGELANKSDISQAYLSKIENNSKEPTITSLKAIALSLDVPLPILFFHSLTPEDIDPDKREAFKILLPSIKGMVESFVL</sequence>
<dbReference type="InterPro" id="IPR010982">
    <property type="entry name" value="Lambda_DNA-bd_dom_sf"/>
</dbReference>
<keyword evidence="1" id="KW-0238">DNA-binding</keyword>
<dbReference type="CDD" id="cd00093">
    <property type="entry name" value="HTH_XRE"/>
    <property type="match status" value="1"/>
</dbReference>
<dbReference type="Gene3D" id="1.10.260.40">
    <property type="entry name" value="lambda repressor-like DNA-binding domains"/>
    <property type="match status" value="1"/>
</dbReference>
<name>A0ABY7WCF8_9SPHI</name>
<dbReference type="EMBL" id="CP117880">
    <property type="protein sequence ID" value="WDF67145.1"/>
    <property type="molecule type" value="Genomic_DNA"/>
</dbReference>
<gene>
    <name evidence="3" type="ORF">PQ465_12600</name>
</gene>
<feature type="domain" description="HTH cro/C1-type" evidence="2">
    <location>
        <begin position="7"/>
        <end position="61"/>
    </location>
</feature>
<evidence type="ECO:0000259" key="2">
    <source>
        <dbReference type="PROSITE" id="PS50943"/>
    </source>
</evidence>